<dbReference type="PRINTS" id="PR00786">
    <property type="entry name" value="NEPRILYSIN"/>
</dbReference>
<comment type="cofactor">
    <cofactor evidence="1">
        <name>Zn(2+)</name>
        <dbReference type="ChEBI" id="CHEBI:29105"/>
    </cofactor>
</comment>
<evidence type="ECO:0000256" key="3">
    <source>
        <dbReference type="ARBA" id="ARBA00022670"/>
    </source>
</evidence>
<evidence type="ECO:0000256" key="1">
    <source>
        <dbReference type="ARBA" id="ARBA00001947"/>
    </source>
</evidence>
<dbReference type="CDD" id="cd08662">
    <property type="entry name" value="M13"/>
    <property type="match status" value="3"/>
</dbReference>
<evidence type="ECO:0000313" key="13">
    <source>
        <dbReference type="WBParaSite" id="TCONS_00016429.p1"/>
    </source>
</evidence>
<feature type="domain" description="Peptidase M13 N-terminal" evidence="10">
    <location>
        <begin position="134"/>
        <end position="569"/>
    </location>
</feature>
<dbReference type="GO" id="GO:0016485">
    <property type="term" value="P:protein processing"/>
    <property type="evidence" value="ECO:0007669"/>
    <property type="project" value="TreeGrafter"/>
</dbReference>
<feature type="domain" description="Peptidase M13 N-terminal" evidence="10">
    <location>
        <begin position="892"/>
        <end position="1338"/>
    </location>
</feature>
<dbReference type="InterPro" id="IPR000718">
    <property type="entry name" value="Peptidase_M13"/>
</dbReference>
<dbReference type="PANTHER" id="PTHR11733:SF240">
    <property type="entry name" value="GH14155P-RELATED"/>
    <property type="match status" value="1"/>
</dbReference>
<feature type="transmembrane region" description="Helical" evidence="8">
    <location>
        <begin position="9"/>
        <end position="33"/>
    </location>
</feature>
<keyword evidence="8" id="KW-1133">Transmembrane helix</keyword>
<dbReference type="InterPro" id="IPR008753">
    <property type="entry name" value="Peptidase_M13_N"/>
</dbReference>
<evidence type="ECO:0000313" key="11">
    <source>
        <dbReference type="Proteomes" id="UP000035681"/>
    </source>
</evidence>
<evidence type="ECO:0000256" key="8">
    <source>
        <dbReference type="SAM" id="Phobius"/>
    </source>
</evidence>
<dbReference type="STRING" id="6248.A0A0K0DSY4"/>
<keyword evidence="4" id="KW-0479">Metal-binding</keyword>
<dbReference type="WBParaSite" id="TCONS_00016429.p1">
    <property type="protein sequence ID" value="TCONS_00016429.p1"/>
    <property type="gene ID" value="XLOC_011030"/>
</dbReference>
<dbReference type="Pfam" id="PF05649">
    <property type="entry name" value="Peptidase_M13_N"/>
    <property type="match status" value="3"/>
</dbReference>
<feature type="domain" description="Peptidase M13 C-terminal" evidence="9">
    <location>
        <begin position="630"/>
        <end position="839"/>
    </location>
</feature>
<dbReference type="Gene3D" id="3.40.390.10">
    <property type="entry name" value="Collagenase (Catalytic Domain)"/>
    <property type="match status" value="3"/>
</dbReference>
<dbReference type="WBParaSite" id="SSTP_0000034700.1">
    <property type="protein sequence ID" value="SSTP_0000034700.1"/>
    <property type="gene ID" value="SSTP_0000034700"/>
</dbReference>
<evidence type="ECO:0000256" key="4">
    <source>
        <dbReference type="ARBA" id="ARBA00022723"/>
    </source>
</evidence>
<sequence>MPSSANRKFLYGGIFIGIVLLLATLGVSIAALVTVKNNQNSNVGSSSSNTGSSQSSTLIVKNLTTKTTTAFTASKETVTKGKLITTTKNSNNNSNSNPLNIPTPGTVQNNSTKQNAYNDILKNLKASVDLTANPCDNFYQYACGNFNDSMSFDKVDYNNFALMASQIKKDGYITNNSPQPLITLKKYFNKCVDFQTNQETYLKNGNIIRSIYQNLQDNIKVPFPLLNQNSIEPSIPLPTELGRLIGVLSGSFQVDTFVTGYVDTNWEHPSKGYSFFIDQPTLTYSSTYYNKVWNATDLQAVNATIDLMNALSQIIGVNLDQDILFKDVNDIFNMEKTIASNMLTSDDVRRQYARSYVPMTVYQATKAFPNLNLGEYLNNVAVNASIDVKNIINTNNFKIIIMEGTRLTQIIDSLTNPSSPHYISPRIFYNYLYYRALVQQQNWFPAQASFKIRQLNDFRTTKKHLFKSDGIRRRPKSDRVEQKDLTNAEVYCASYSMEDIQYANARAFVDALYPTSNDRVIIRQNVGKLITSILSGFQSMLDGLDWMGKETKNGAYKKINNLVKNIAFPDWIADDLKLTNYYSTLIINDNDTFFDIEQKISVFNLYTQFQYLLFTETNRLDFSGPPGTVNAWYQPEVNSISFPGAILQRPFYDVNYPASINYGAMGVIAGHELTHGFDDEGVQWNDVGRLSTWMDSQSKVNFTNMANCVVHEYSQFCPYKNEPCVDGAQTQGENIADNGGIHSAWRAYHNYAAFNGPDPQLDDPIFSRFSHDQLFFLSFAQVWCQIPPTQAQMTRQILVDPHSPSIYRVWGTVQNFPAFKTAFNCPDNTKYAPSNHCNVWVSDVNPSIGMPNNTGLLPDLNIPTPAVAPNNETKYHNYAELLEKSVDVTVNPCEDFYGYACGNYEGEVSLYKMDFNNLITMASGLSKNNPNDPEAVKKVKQLFNTCVNFSQNPNAIKYNQNQALLQYLSMKYIMKNNDMPFFTGNNIDMNLFKNPKQLADIMGKMKNILSIDTLTPIYVDTNWKNPKGKQPYMIYVDQPSLYYPWTFYTNLTWPQIKPSYSSQIQQTMQIIAAFFNKTTPDPGKLASFTQKILDFERMIALTMNVDDTTRRQFSPMYNLYTVSNASSQFNNFNFKVLFYNMANNDPLAAKNIVNDSYIFSINEPGMLTKVISYIQSMTQEQANDFANYLYLRSFLSTIDNGYLDNLGQQMFGNSYAFIEEDEKTILYKPTIGRPKIVTLYSMNNYMKRQNVDTVTQNQISCASLTVSSMQFANARVFVDEIYPTKKDKEAIREHVGKVANSILIGFRSMIDGLSWMQKSSKKSAYNKIDNLVKNIAYPDFVVDDKQLNAYYNTLVFDPNNDDLNAYMIVINLFNTQTQLNYLLLNNGTHRTDFNGPPGTVNAWYQPELNSITFPAAILQRPFYDPEYPAAINFGSMGVVAGHELTHGFDDQGVQWNGYGELNPWIDDVSKKSFQQMADCVIKEYDQFCPLANTSYSPQCINGAQTQGENIADNGGIHSAFRAYKAYVDFNGPDKRLPGPFASQFTHDQLFFLAYGQIWCSKPVFQKSLYKSLLTDVHSPAEYRVFGTVRNFPAFRIAFNCPLNSTEAPIDHCNVWVTDITSNTTTGSASDTNILYKTNIYGSDNLNKFTAYNQTAELFKYALNISADPCNNFYNYACGSYNKPLSFNVYRDRNYEIISNAYTKINNNSNNQPNAVKKALKHYNACINARSNMSTLTEGTQIKKRFNKFVQETGIQFDIMKQNPTNFDKINLGTIMSYLSSVEGINTFITPMVDRNPNDNNYKLMFDQNTLVDGKLYYIGETFSKYTQQSLTNTAIYLFKNWLNFNGISTTQSVIENVAKKCVQFEYLLANNYSTDEITRRNFNRWNNPYDVSSLNNKFPFLDWNNFINKLFIYANQPTLSLTVKNVLVLEVNQIAKFGNAFMSGQFNNGDLSNYLLYRFLINNQFILPTKTINKVKLFEHRSNSVMIGKDSKEDKRRQLETAFIDKSISNACAMENMWSVQYANARIFVDAIYPTQQDKKKIRDVLRQYILNIKTGFQSMIDQLEWMDNSSKAGAYKKILDLQVNLAYPDFILDNVKLNNYYQNLNLPDDYVDMLTTLTIFNNYLQYNYLTKTSVDRADFLSAPATVNAWYQPELNSISIPAGILQQPYFDPNRPASVNYGSMGMIVGHELTHGFDDQGVQWDGQGYLNNWIDANSTIGFKNMAQCVINEYNNFKPDILKNSSPNHVNGANTQGENIADNGGIHAGWRAYKNHIALNGPDPQLPGNLMSQYTHDQLYFLSFAQAWCQSPPTADALLKQILSDVHSPSEYRIWGTIQNFPAFRTAFNCPVGSAYGPVDHCKVWVPKNS</sequence>
<dbReference type="AlphaFoldDB" id="A0A0K0DSY4"/>
<protein>
    <submittedName>
        <fullName evidence="13">Peptidase M13 C-terminal domain-containing protein</fullName>
    </submittedName>
    <submittedName>
        <fullName evidence="12">Peptidase_M13 domain-containing protein</fullName>
    </submittedName>
</protein>
<dbReference type="InterPro" id="IPR024079">
    <property type="entry name" value="MetalloPept_cat_dom_sf"/>
</dbReference>
<dbReference type="PROSITE" id="PS51885">
    <property type="entry name" value="NEPRILYSIN"/>
    <property type="match status" value="2"/>
</dbReference>
<keyword evidence="6" id="KW-0862">Zinc</keyword>
<keyword evidence="5" id="KW-0378">Hydrolase</keyword>
<dbReference type="PANTHER" id="PTHR11733">
    <property type="entry name" value="ZINC METALLOPROTEASE FAMILY M13 NEPRILYSIN-RELATED"/>
    <property type="match status" value="1"/>
</dbReference>
<keyword evidence="3" id="KW-0645">Protease</keyword>
<comment type="similarity">
    <text evidence="2">Belongs to the peptidase M13 family.</text>
</comment>
<evidence type="ECO:0000259" key="10">
    <source>
        <dbReference type="Pfam" id="PF05649"/>
    </source>
</evidence>
<accession>A0A0K0DSY4</accession>
<evidence type="ECO:0000256" key="6">
    <source>
        <dbReference type="ARBA" id="ARBA00022833"/>
    </source>
</evidence>
<dbReference type="GO" id="GO:0004222">
    <property type="term" value="F:metalloendopeptidase activity"/>
    <property type="evidence" value="ECO:0007669"/>
    <property type="project" value="InterPro"/>
</dbReference>
<dbReference type="GO" id="GO:0005886">
    <property type="term" value="C:plasma membrane"/>
    <property type="evidence" value="ECO:0007669"/>
    <property type="project" value="TreeGrafter"/>
</dbReference>
<proteinExistence type="inferred from homology"/>
<keyword evidence="11" id="KW-1185">Reference proteome</keyword>
<dbReference type="GO" id="GO:0046872">
    <property type="term" value="F:metal ion binding"/>
    <property type="evidence" value="ECO:0007669"/>
    <property type="project" value="UniProtKB-KW"/>
</dbReference>
<feature type="domain" description="Peptidase M13 C-terminal" evidence="9">
    <location>
        <begin position="1401"/>
        <end position="1614"/>
    </location>
</feature>
<feature type="domain" description="Peptidase M13 N-terminal" evidence="10">
    <location>
        <begin position="1668"/>
        <end position="2089"/>
    </location>
</feature>
<reference evidence="12" key="1">
    <citation type="submission" date="2015-08" db="UniProtKB">
        <authorList>
            <consortium name="WormBaseParasite"/>
        </authorList>
    </citation>
    <scope>IDENTIFICATION</scope>
</reference>
<organism evidence="12">
    <name type="scientific">Strongyloides stercoralis</name>
    <name type="common">Threadworm</name>
    <dbReference type="NCBI Taxonomy" id="6248"/>
    <lineage>
        <taxon>Eukaryota</taxon>
        <taxon>Metazoa</taxon>
        <taxon>Ecdysozoa</taxon>
        <taxon>Nematoda</taxon>
        <taxon>Chromadorea</taxon>
        <taxon>Rhabditida</taxon>
        <taxon>Tylenchina</taxon>
        <taxon>Panagrolaimomorpha</taxon>
        <taxon>Strongyloidoidea</taxon>
        <taxon>Strongyloididae</taxon>
        <taxon>Strongyloides</taxon>
    </lineage>
</organism>
<feature type="domain" description="Peptidase M13 C-terminal" evidence="9">
    <location>
        <begin position="2148"/>
        <end position="2361"/>
    </location>
</feature>
<evidence type="ECO:0000259" key="9">
    <source>
        <dbReference type="Pfam" id="PF01431"/>
    </source>
</evidence>
<dbReference type="InterPro" id="IPR018497">
    <property type="entry name" value="Peptidase_M13_C"/>
</dbReference>
<dbReference type="InterPro" id="IPR042089">
    <property type="entry name" value="Peptidase_M13_dom_2"/>
</dbReference>
<dbReference type="Proteomes" id="UP000035681">
    <property type="component" value="Unplaced"/>
</dbReference>
<evidence type="ECO:0000256" key="7">
    <source>
        <dbReference type="ARBA" id="ARBA00023049"/>
    </source>
</evidence>
<dbReference type="SUPFAM" id="SSF55486">
    <property type="entry name" value="Metalloproteases ('zincins'), catalytic domain"/>
    <property type="match status" value="3"/>
</dbReference>
<evidence type="ECO:0000313" key="12">
    <source>
        <dbReference type="WBParaSite" id="SSTP_0000034700.1"/>
    </source>
</evidence>
<evidence type="ECO:0000256" key="2">
    <source>
        <dbReference type="ARBA" id="ARBA00007357"/>
    </source>
</evidence>
<keyword evidence="8" id="KW-0812">Transmembrane</keyword>
<keyword evidence="7" id="KW-0482">Metalloprotease</keyword>
<evidence type="ECO:0000256" key="5">
    <source>
        <dbReference type="ARBA" id="ARBA00022801"/>
    </source>
</evidence>
<keyword evidence="8" id="KW-0472">Membrane</keyword>
<dbReference type="Gene3D" id="1.10.1380.10">
    <property type="entry name" value="Neutral endopeptidase , domain2"/>
    <property type="match status" value="3"/>
</dbReference>
<dbReference type="Pfam" id="PF01431">
    <property type="entry name" value="Peptidase_M13"/>
    <property type="match status" value="3"/>
</dbReference>
<name>A0A0K0DSY4_STRER</name>